<reference evidence="1" key="1">
    <citation type="submission" date="2020-10" db="EMBL/GenBank/DDBJ databases">
        <authorList>
            <person name="Gilroy R."/>
        </authorList>
    </citation>
    <scope>NUCLEOTIDE SEQUENCE</scope>
    <source>
        <strain evidence="1">CHK147-3167</strain>
    </source>
</reference>
<name>A0A9D0ZR46_9FIRM</name>
<dbReference type="InterPro" id="IPR032066">
    <property type="entry name" value="GP3_package"/>
</dbReference>
<proteinExistence type="predicted"/>
<dbReference type="AlphaFoldDB" id="A0A9D0ZR46"/>
<evidence type="ECO:0000313" key="1">
    <source>
        <dbReference type="EMBL" id="HIQ90710.1"/>
    </source>
</evidence>
<reference evidence="1" key="2">
    <citation type="journal article" date="2021" name="PeerJ">
        <title>Extensive microbial diversity within the chicken gut microbiome revealed by metagenomics and culture.</title>
        <authorList>
            <person name="Gilroy R."/>
            <person name="Ravi A."/>
            <person name="Getino M."/>
            <person name="Pursley I."/>
            <person name="Horton D.L."/>
            <person name="Alikhan N.F."/>
            <person name="Baker D."/>
            <person name="Gharbi K."/>
            <person name="Hall N."/>
            <person name="Watson M."/>
            <person name="Adriaenssens E.M."/>
            <person name="Foster-Nyarko E."/>
            <person name="Jarju S."/>
            <person name="Secka A."/>
            <person name="Antonio M."/>
            <person name="Oren A."/>
            <person name="Chaudhuri R.R."/>
            <person name="La Ragione R."/>
            <person name="Hildebrand F."/>
            <person name="Pallen M.J."/>
        </authorList>
    </citation>
    <scope>NUCLEOTIDE SEQUENCE</scope>
    <source>
        <strain evidence="1">CHK147-3167</strain>
    </source>
</reference>
<evidence type="ECO:0000313" key="2">
    <source>
        <dbReference type="Proteomes" id="UP000886786"/>
    </source>
</evidence>
<comment type="caution">
    <text evidence="1">The sequence shown here is derived from an EMBL/GenBank/DDBJ whole genome shotgun (WGS) entry which is preliminary data.</text>
</comment>
<accession>A0A9D0ZR46</accession>
<sequence>MVLKKRSFKSGKEFENKVKEYINWCDSKGRLANVAGFAVYADINQDTFYAQKEYYSESFKKVNDMLEDEALNNKYLNDTRIIFYMKNKCGYKDRQEIDTTSSNRIQIINDLPSDVDEDK</sequence>
<dbReference type="Proteomes" id="UP000886786">
    <property type="component" value="Unassembled WGS sequence"/>
</dbReference>
<protein>
    <submittedName>
        <fullName evidence="1">Uncharacterized protein</fullName>
    </submittedName>
</protein>
<dbReference type="Pfam" id="PF16677">
    <property type="entry name" value="GP3_package"/>
    <property type="match status" value="1"/>
</dbReference>
<organism evidence="1 2">
    <name type="scientific">Candidatus Coprosoma intestinipullorum</name>
    <dbReference type="NCBI Taxonomy" id="2840752"/>
    <lineage>
        <taxon>Bacteria</taxon>
        <taxon>Bacillati</taxon>
        <taxon>Bacillota</taxon>
        <taxon>Bacillota incertae sedis</taxon>
        <taxon>Candidatus Coprosoma</taxon>
    </lineage>
</organism>
<dbReference type="Gene3D" id="1.10.132.80">
    <property type="match status" value="1"/>
</dbReference>
<dbReference type="EMBL" id="DVFV01000069">
    <property type="protein sequence ID" value="HIQ90710.1"/>
    <property type="molecule type" value="Genomic_DNA"/>
</dbReference>
<gene>
    <name evidence="1" type="ORF">IAB27_03675</name>
</gene>